<sequence>MERIIALVAGASRGAGKGAALALAEIGSTVYCVGRSTDQNRRPDTLGTIDDTAREVDELGGTGIPLAADCSDPEAVAAIFRRVEEEQGHLHILVNSAWGAHDADLSFGPFHENVAQDWEYMFNRGVKNYLLCSAAAVPLLRAAKQALVANISFWDDDKYIGSLMYDLAKSAMNRLAYDLSVELKKDEVTAVALSPGYMNTEKVQEAMRKDPSLPEKVGLPGESTRYVGRAVTALWQDTQRIEKSGRALRVADLAREYGFTDVDGTQPEAFRL</sequence>
<proteinExistence type="predicted"/>
<dbReference type="InterPro" id="IPR002347">
    <property type="entry name" value="SDR_fam"/>
</dbReference>
<keyword evidence="2" id="KW-1185">Reference proteome</keyword>
<dbReference type="PANTHER" id="PTHR44147">
    <property type="entry name" value="DEHYDROGENASE/REDUCTASE SDR FAMILY MEMBER 1"/>
    <property type="match status" value="1"/>
</dbReference>
<dbReference type="Gene3D" id="3.40.50.720">
    <property type="entry name" value="NAD(P)-binding Rossmann-like Domain"/>
    <property type="match status" value="1"/>
</dbReference>
<dbReference type="SUPFAM" id="SSF51735">
    <property type="entry name" value="NAD(P)-binding Rossmann-fold domains"/>
    <property type="match status" value="1"/>
</dbReference>
<name>A0A2D0MZR0_FLAN2</name>
<evidence type="ECO:0000313" key="1">
    <source>
        <dbReference type="EMBL" id="PHN01618.1"/>
    </source>
</evidence>
<protein>
    <submittedName>
        <fullName evidence="1">Oxidoreductase</fullName>
    </submittedName>
</protein>
<dbReference type="EMBL" id="PDUD01000051">
    <property type="protein sequence ID" value="PHN01618.1"/>
    <property type="molecule type" value="Genomic_DNA"/>
</dbReference>
<dbReference type="RefSeq" id="WP_099154932.1">
    <property type="nucleotide sequence ID" value="NZ_PDUD01000051.1"/>
</dbReference>
<gene>
    <name evidence="1" type="ORF">CRP01_35960</name>
</gene>
<dbReference type="InterPro" id="IPR036291">
    <property type="entry name" value="NAD(P)-bd_dom_sf"/>
</dbReference>
<evidence type="ECO:0000313" key="2">
    <source>
        <dbReference type="Proteomes" id="UP000223913"/>
    </source>
</evidence>
<dbReference type="PANTHER" id="PTHR44147:SF2">
    <property type="entry name" value="DEHYDROGENASE_REDUCTASE SDR FAMILY MEMBER 1"/>
    <property type="match status" value="1"/>
</dbReference>
<reference evidence="1 2" key="1">
    <citation type="submission" date="2017-10" db="EMBL/GenBank/DDBJ databases">
        <title>The draft genome sequence of Lewinella nigricans NBRC 102662.</title>
        <authorList>
            <person name="Wang K."/>
        </authorList>
    </citation>
    <scope>NUCLEOTIDE SEQUENCE [LARGE SCALE GENOMIC DNA]</scope>
    <source>
        <strain evidence="1 2">NBRC 102662</strain>
    </source>
</reference>
<organism evidence="1 2">
    <name type="scientific">Flavilitoribacter nigricans (strain ATCC 23147 / DSM 23189 / NBRC 102662 / NCIMB 1420 / SS-2)</name>
    <name type="common">Lewinella nigricans</name>
    <dbReference type="NCBI Taxonomy" id="1122177"/>
    <lineage>
        <taxon>Bacteria</taxon>
        <taxon>Pseudomonadati</taxon>
        <taxon>Bacteroidota</taxon>
        <taxon>Saprospiria</taxon>
        <taxon>Saprospirales</taxon>
        <taxon>Lewinellaceae</taxon>
        <taxon>Flavilitoribacter</taxon>
    </lineage>
</organism>
<dbReference type="Pfam" id="PF00106">
    <property type="entry name" value="adh_short"/>
    <property type="match status" value="1"/>
</dbReference>
<dbReference type="AlphaFoldDB" id="A0A2D0MZR0"/>
<dbReference type="Proteomes" id="UP000223913">
    <property type="component" value="Unassembled WGS sequence"/>
</dbReference>
<dbReference type="PRINTS" id="PR00081">
    <property type="entry name" value="GDHRDH"/>
</dbReference>
<dbReference type="OrthoDB" id="63584at2"/>
<accession>A0A2D0MZR0</accession>
<comment type="caution">
    <text evidence="1">The sequence shown here is derived from an EMBL/GenBank/DDBJ whole genome shotgun (WGS) entry which is preliminary data.</text>
</comment>